<sequence length="130" mass="15715">MTTKKKCAVCGKRFEAKRSDTLYCSAQCKQHAHYKRSATKETDTPQEVFYMDEYNEVEKVQKEMELITYCFLRRNLNADATVEEILRYIQSVWDYGQLWENFWETKPFIEYRNRFLNGEVKIFSKRPQPQ</sequence>
<organism evidence="1 2">
    <name type="scientific">Runella rosea</name>
    <dbReference type="NCBI Taxonomy" id="2259595"/>
    <lineage>
        <taxon>Bacteria</taxon>
        <taxon>Pseudomonadati</taxon>
        <taxon>Bacteroidota</taxon>
        <taxon>Cytophagia</taxon>
        <taxon>Cytophagales</taxon>
        <taxon>Spirosomataceae</taxon>
        <taxon>Runella</taxon>
    </lineage>
</organism>
<dbReference type="EMBL" id="CP030850">
    <property type="protein sequence ID" value="AXE18584.1"/>
    <property type="molecule type" value="Genomic_DNA"/>
</dbReference>
<dbReference type="OrthoDB" id="961806at2"/>
<evidence type="ECO:0000313" key="1">
    <source>
        <dbReference type="EMBL" id="AXE18584.1"/>
    </source>
</evidence>
<name>A0A344TIW3_9BACT</name>
<protein>
    <submittedName>
        <fullName evidence="1">Uncharacterized protein</fullName>
    </submittedName>
</protein>
<dbReference type="RefSeq" id="WP_114067367.1">
    <property type="nucleotide sequence ID" value="NZ_CP030850.1"/>
</dbReference>
<dbReference type="AlphaFoldDB" id="A0A344TIW3"/>
<gene>
    <name evidence="1" type="ORF">DR864_12865</name>
</gene>
<proteinExistence type="predicted"/>
<reference evidence="1 2" key="1">
    <citation type="submission" date="2018-07" db="EMBL/GenBank/DDBJ databases">
        <title>Genome sequencing of Runella.</title>
        <authorList>
            <person name="Baek M.-G."/>
            <person name="Yi H."/>
        </authorList>
    </citation>
    <scope>NUCLEOTIDE SEQUENCE [LARGE SCALE GENOMIC DNA]</scope>
    <source>
        <strain evidence="1 2">HYN0085</strain>
    </source>
</reference>
<dbReference type="Proteomes" id="UP000251993">
    <property type="component" value="Chromosome"/>
</dbReference>
<dbReference type="KEGG" id="run:DR864_12865"/>
<keyword evidence="2" id="KW-1185">Reference proteome</keyword>
<evidence type="ECO:0000313" key="2">
    <source>
        <dbReference type="Proteomes" id="UP000251993"/>
    </source>
</evidence>
<accession>A0A344TIW3</accession>